<dbReference type="SUPFAM" id="SSF48452">
    <property type="entry name" value="TPR-like"/>
    <property type="match status" value="1"/>
</dbReference>
<comment type="caution">
    <text evidence="2">The sequence shown here is derived from an EMBL/GenBank/DDBJ whole genome shotgun (WGS) entry which is preliminary data.</text>
</comment>
<keyword evidence="3" id="KW-1185">Reference proteome</keyword>
<accession>A0A7W4Z8L2</accession>
<evidence type="ECO:0000313" key="3">
    <source>
        <dbReference type="Proteomes" id="UP000535937"/>
    </source>
</evidence>
<dbReference type="SMART" id="SM00028">
    <property type="entry name" value="TPR"/>
    <property type="match status" value="2"/>
</dbReference>
<evidence type="ECO:0000256" key="1">
    <source>
        <dbReference type="SAM" id="MobiDB-lite"/>
    </source>
</evidence>
<dbReference type="InterPro" id="IPR019734">
    <property type="entry name" value="TPR_rpt"/>
</dbReference>
<dbReference type="AlphaFoldDB" id="A0A7W4Z8L2"/>
<dbReference type="RefSeq" id="WP_183458821.1">
    <property type="nucleotide sequence ID" value="NZ_JACHWZ010000007.1"/>
</dbReference>
<feature type="compositionally biased region" description="Acidic residues" evidence="1">
    <location>
        <begin position="167"/>
        <end position="179"/>
    </location>
</feature>
<proteinExistence type="predicted"/>
<organism evidence="2 3">
    <name type="scientific">Microbulbifer rhizosphaerae</name>
    <dbReference type="NCBI Taxonomy" id="1562603"/>
    <lineage>
        <taxon>Bacteria</taxon>
        <taxon>Pseudomonadati</taxon>
        <taxon>Pseudomonadota</taxon>
        <taxon>Gammaproteobacteria</taxon>
        <taxon>Cellvibrionales</taxon>
        <taxon>Microbulbiferaceae</taxon>
        <taxon>Microbulbifer</taxon>
    </lineage>
</organism>
<dbReference type="EMBL" id="JACHWZ010000007">
    <property type="protein sequence ID" value="MBB3060928.1"/>
    <property type="molecule type" value="Genomic_DNA"/>
</dbReference>
<feature type="region of interest" description="Disordered" evidence="1">
    <location>
        <begin position="161"/>
        <end position="181"/>
    </location>
</feature>
<name>A0A7W4Z8L2_9GAMM</name>
<evidence type="ECO:0000313" key="2">
    <source>
        <dbReference type="EMBL" id="MBB3060928.1"/>
    </source>
</evidence>
<dbReference type="InterPro" id="IPR011990">
    <property type="entry name" value="TPR-like_helical_dom_sf"/>
</dbReference>
<dbReference type="Gene3D" id="1.25.40.10">
    <property type="entry name" value="Tetratricopeptide repeat domain"/>
    <property type="match status" value="1"/>
</dbReference>
<dbReference type="Proteomes" id="UP000535937">
    <property type="component" value="Unassembled WGS sequence"/>
</dbReference>
<protein>
    <submittedName>
        <fullName evidence="2">Tetratricopeptide (TPR) repeat protein</fullName>
    </submittedName>
</protein>
<sequence>MPTQTKEGLDAEELFHCALEASNRKQHDQAIELLKRSIDLEDHPAKRLVLAAEHAEIKMYDRAIAGMKSAITMAPQLWVAHFQLGQLYLITQQLDEAKTVWQHLMNTNEAPKYFQTLAQGLLAITDNKIEEGVEWLRQGIGENTENPALNGDIERIIEVTLNPSSSDEQEDDKAQDDDSAVNKMLLSRYTQH</sequence>
<gene>
    <name evidence="2" type="ORF">FHS09_001758</name>
</gene>
<reference evidence="2 3" key="1">
    <citation type="submission" date="2020-08" db="EMBL/GenBank/DDBJ databases">
        <title>Genomic Encyclopedia of Type Strains, Phase III (KMG-III): the genomes of soil and plant-associated and newly described type strains.</title>
        <authorList>
            <person name="Whitman W."/>
        </authorList>
    </citation>
    <scope>NUCLEOTIDE SEQUENCE [LARGE SCALE GENOMIC DNA]</scope>
    <source>
        <strain evidence="2 3">CECT 8799</strain>
    </source>
</reference>